<proteinExistence type="predicted"/>
<name>A0A7W5E1J2_9BACT</name>
<protein>
    <submittedName>
        <fullName evidence="2">Uncharacterized protein</fullName>
    </submittedName>
</protein>
<dbReference type="EMBL" id="JACHXU010000011">
    <property type="protein sequence ID" value="MBB3207602.1"/>
    <property type="molecule type" value="Genomic_DNA"/>
</dbReference>
<accession>A0A7W5E1J2</accession>
<organism evidence="2 3">
    <name type="scientific">Aporhodopirellula rubra</name>
    <dbReference type="NCBI Taxonomy" id="980271"/>
    <lineage>
        <taxon>Bacteria</taxon>
        <taxon>Pseudomonadati</taxon>
        <taxon>Planctomycetota</taxon>
        <taxon>Planctomycetia</taxon>
        <taxon>Pirellulales</taxon>
        <taxon>Pirellulaceae</taxon>
        <taxon>Aporhodopirellula</taxon>
    </lineage>
</organism>
<dbReference type="AlphaFoldDB" id="A0A7W5E1J2"/>
<keyword evidence="3" id="KW-1185">Reference proteome</keyword>
<sequence>MTATVHAEPSQTPSEWTDAANGFLPTPSSLFETTAKTVAHSETTPDFEDDIAVSIESSQIVPAIPGMPAMPQSLSADLRCDRFWLINTRHITCNTCRMNLSQPNFRIDRLDRCGRRSPSNLDDYLSSMDSSRPRIIYVHGNRRDAQTAIKQGLFVYQQLARNRVTDQPMDWVIWSWPSDANSIFLSDVRDKAQRTNSQGLYLAWLLREHTLRSQPSGLIGFSFGGRIVSGSLHALAGGSLGRRTIGEPAITGANIDVGLLAPAVDSTWMSSGGYHRLATQNINRMVMLYNHRDIALKYFKLISTTPDAQALGYTGPRCFAPRHDGTPLPIRARDCAQTVGNHHSEKRYYEHTCYAGREMASLIDSVMHVD</sequence>
<evidence type="ECO:0000256" key="1">
    <source>
        <dbReference type="SAM" id="MobiDB-lite"/>
    </source>
</evidence>
<evidence type="ECO:0000313" key="2">
    <source>
        <dbReference type="EMBL" id="MBB3207602.1"/>
    </source>
</evidence>
<dbReference type="Proteomes" id="UP000536179">
    <property type="component" value="Unassembled WGS sequence"/>
</dbReference>
<reference evidence="2 3" key="1">
    <citation type="submission" date="2020-08" db="EMBL/GenBank/DDBJ databases">
        <title>Genomic Encyclopedia of Type Strains, Phase III (KMG-III): the genomes of soil and plant-associated and newly described type strains.</title>
        <authorList>
            <person name="Whitman W."/>
        </authorList>
    </citation>
    <scope>NUCLEOTIDE SEQUENCE [LARGE SCALE GENOMIC DNA]</scope>
    <source>
        <strain evidence="2 3">CECT 8075</strain>
    </source>
</reference>
<comment type="caution">
    <text evidence="2">The sequence shown here is derived from an EMBL/GenBank/DDBJ whole genome shotgun (WGS) entry which is preliminary data.</text>
</comment>
<evidence type="ECO:0000313" key="3">
    <source>
        <dbReference type="Proteomes" id="UP000536179"/>
    </source>
</evidence>
<dbReference type="InterPro" id="IPR029058">
    <property type="entry name" value="AB_hydrolase_fold"/>
</dbReference>
<feature type="region of interest" description="Disordered" evidence="1">
    <location>
        <begin position="1"/>
        <end position="22"/>
    </location>
</feature>
<gene>
    <name evidence="2" type="ORF">FHS27_003427</name>
</gene>
<dbReference type="SUPFAM" id="SSF53474">
    <property type="entry name" value="alpha/beta-Hydrolases"/>
    <property type="match status" value="1"/>
</dbReference>
<feature type="compositionally biased region" description="Polar residues" evidence="1">
    <location>
        <begin position="1"/>
        <end position="15"/>
    </location>
</feature>